<organism evidence="2 3">
    <name type="scientific">Modicisalibacter luteus</name>
    <dbReference type="NCBI Taxonomy" id="453962"/>
    <lineage>
        <taxon>Bacteria</taxon>
        <taxon>Pseudomonadati</taxon>
        <taxon>Pseudomonadota</taxon>
        <taxon>Gammaproteobacteria</taxon>
        <taxon>Oceanospirillales</taxon>
        <taxon>Halomonadaceae</taxon>
        <taxon>Modicisalibacter</taxon>
    </lineage>
</organism>
<comment type="caution">
    <text evidence="2">The sequence shown here is derived from an EMBL/GenBank/DDBJ whole genome shotgun (WGS) entry which is preliminary data.</text>
</comment>
<protein>
    <submittedName>
        <fullName evidence="2">Trehalose-6-phosphate synthase</fullName>
    </submittedName>
</protein>
<dbReference type="Gene3D" id="3.40.50.2000">
    <property type="entry name" value="Glycogen Phosphorylase B"/>
    <property type="match status" value="2"/>
</dbReference>
<dbReference type="EMBL" id="JBHRUH010000046">
    <property type="protein sequence ID" value="MFC3294225.1"/>
    <property type="molecule type" value="Genomic_DNA"/>
</dbReference>
<sequence>MSSGGSQGGLAVGVMNALQKNKGLWVGWSGEIDQDTDAQLIHYTFDSVRFATFPLTEHGHQAFYIGFSNEVLWPLFHYRTEKVVYDRTNQKEYLHVNQRYARHVATLVEPHSRIWVHDYQLIPLGHFLRQAGIDAPIGYFLHTPFPPWDVLRILPDYENLLRYFSAYDVIGFQTKCDLRNFEDCIRHGLDATFYEDGTIEAEGRCFRAEAYPISIDLDTAQEMARQGVESNTGKRMANSLLDRAIIMGVDRLDYSKGIYKRFQAFERLLEKAEHQHGHVVFVQISPPSRTDVPEYAELRTSLERLAGHVNGRFSDYDWTPLRYLNRGYSRESILGFLRLSRVGFLTPLRDGMNLVAKEFVAAQDPEDPGVLVLSHLAGASWELQEGALVCNPYDAEGVADMLDQALVMPLEERKARWQQMIEVLRKNDIHYWCQKFLDSLGKAS</sequence>
<proteinExistence type="inferred from homology"/>
<evidence type="ECO:0000313" key="3">
    <source>
        <dbReference type="Proteomes" id="UP001595640"/>
    </source>
</evidence>
<gene>
    <name evidence="2" type="ORF">ACFOEI_19505</name>
</gene>
<dbReference type="Proteomes" id="UP001595640">
    <property type="component" value="Unassembled WGS sequence"/>
</dbReference>
<keyword evidence="3" id="KW-1185">Reference proteome</keyword>
<dbReference type="SUPFAM" id="SSF53756">
    <property type="entry name" value="UDP-Glycosyltransferase/glycogen phosphorylase"/>
    <property type="match status" value="1"/>
</dbReference>
<dbReference type="Pfam" id="PF00982">
    <property type="entry name" value="Glyco_transf_20"/>
    <property type="match status" value="1"/>
</dbReference>
<dbReference type="InterPro" id="IPR001830">
    <property type="entry name" value="Glyco_trans_20"/>
</dbReference>
<dbReference type="PANTHER" id="PTHR10788">
    <property type="entry name" value="TREHALOSE-6-PHOSPHATE SYNTHASE"/>
    <property type="match status" value="1"/>
</dbReference>
<dbReference type="PANTHER" id="PTHR10788:SF106">
    <property type="entry name" value="BCDNA.GH08860"/>
    <property type="match status" value="1"/>
</dbReference>
<comment type="similarity">
    <text evidence="1">Belongs to the glycosyltransferase 20 family.</text>
</comment>
<name>A0ABV7M749_9GAMM</name>
<evidence type="ECO:0000313" key="2">
    <source>
        <dbReference type="EMBL" id="MFC3294225.1"/>
    </source>
</evidence>
<reference evidence="3" key="1">
    <citation type="journal article" date="2019" name="Int. J. Syst. Evol. Microbiol.">
        <title>The Global Catalogue of Microorganisms (GCM) 10K type strain sequencing project: providing services to taxonomists for standard genome sequencing and annotation.</title>
        <authorList>
            <consortium name="The Broad Institute Genomics Platform"/>
            <consortium name="The Broad Institute Genome Sequencing Center for Infectious Disease"/>
            <person name="Wu L."/>
            <person name="Ma J."/>
        </authorList>
    </citation>
    <scope>NUCLEOTIDE SEQUENCE [LARGE SCALE GENOMIC DNA]</scope>
    <source>
        <strain evidence="3">KCTC 12847</strain>
    </source>
</reference>
<evidence type="ECO:0000256" key="1">
    <source>
        <dbReference type="ARBA" id="ARBA00008799"/>
    </source>
</evidence>
<accession>A0ABV7M749</accession>
<dbReference type="CDD" id="cd03788">
    <property type="entry name" value="GT20_TPS"/>
    <property type="match status" value="1"/>
</dbReference>
<dbReference type="RefSeq" id="WP_268247069.1">
    <property type="nucleotide sequence ID" value="NZ_BMXD01000026.1"/>
</dbReference>